<comment type="similarity">
    <text evidence="1">Belongs to the amidase family.</text>
</comment>
<feature type="binding site" evidence="4">
    <location>
        <begin position="227"/>
        <end position="230"/>
    </location>
    <ligand>
        <name>substrate</name>
    </ligand>
</feature>
<organism evidence="6 7">
    <name type="scientific">Fomitopsis schrenkii</name>
    <name type="common">Brown rot fungus</name>
    <dbReference type="NCBI Taxonomy" id="2126942"/>
    <lineage>
        <taxon>Eukaryota</taxon>
        <taxon>Fungi</taxon>
        <taxon>Dikarya</taxon>
        <taxon>Basidiomycota</taxon>
        <taxon>Agaricomycotina</taxon>
        <taxon>Agaricomycetes</taxon>
        <taxon>Polyporales</taxon>
        <taxon>Fomitopsis</taxon>
    </lineage>
</organism>
<dbReference type="SUPFAM" id="SSF75304">
    <property type="entry name" value="Amidase signature (AS) enzymes"/>
    <property type="match status" value="1"/>
</dbReference>
<evidence type="ECO:0000313" key="6">
    <source>
        <dbReference type="EMBL" id="EPT04521.1"/>
    </source>
</evidence>
<name>S8FTI5_FOMSC</name>
<dbReference type="InParanoid" id="S8FTI5"/>
<sequence length="561" mass="61059">MSQRWQELVADKRRRQAEAVPKEWLISTPPDTVLDVTAYPEQCGLLTAKELEITNTVDVGVLLDKLARAEWSAVEVTTAFYKRAIVAHQLVNCLTEIFVDRALARAKELDEYLKATGKVVGPLHGLPISLKDQLCIKGLETTMGYVSWIGKYADKNAVLVDVLYDCGAVPFVRTNVPQTLMWGETYNLIFGRTVNPANRNLTSGGSSGGEGALIHLKGSPLGVGSDIGGSIRIPALFNGLYGLRPSYGRMPYEGAVNSMCGQDSIPSVLGPISNSISGVKALVQAVLSQSPWNKDPLCVRKKWDDEAYALSEHGGGKAPLCFAIMWNDGIVVPHPPIIRAIEMTRDALLAAGHKVVDWKPIRYLELGNAISAIWKAGSGDDFRDVTTTIGEPILTTMVPGELDLSVQPNVKGISAYQLWQIQRARADLRKEYLDYWAQTAEATGTGRPVDAIISPGALLQRRPTARTSKHYTNYTKVLNALDYPAATVPVTKVDPSLDVKKPAHHFLSEADEANYGLYEPAVFQNAPVALQVVGRTLEDEAVIAMAEIVDLALKAKFSASL</sequence>
<dbReference type="AlphaFoldDB" id="S8FTI5"/>
<evidence type="ECO:0000256" key="3">
    <source>
        <dbReference type="PIRSR" id="PIRSR001221-1"/>
    </source>
</evidence>
<dbReference type="PANTHER" id="PTHR46072:SF2">
    <property type="entry name" value="AMIDASE (EUROFUNG)"/>
    <property type="match status" value="1"/>
</dbReference>
<feature type="binding site" evidence="4">
    <location>
        <position position="206"/>
    </location>
    <ligand>
        <name>substrate</name>
    </ligand>
</feature>
<dbReference type="eggNOG" id="KOG1212">
    <property type="taxonomic scope" value="Eukaryota"/>
</dbReference>
<feature type="active site" description="Charge relay system" evidence="3">
    <location>
        <position position="206"/>
    </location>
</feature>
<dbReference type="Pfam" id="PF01425">
    <property type="entry name" value="Amidase"/>
    <property type="match status" value="1"/>
</dbReference>
<accession>S8FTI5</accession>
<keyword evidence="2" id="KW-0378">Hydrolase</keyword>
<dbReference type="InterPro" id="IPR036928">
    <property type="entry name" value="AS_sf"/>
</dbReference>
<proteinExistence type="inferred from homology"/>
<feature type="active site" description="Charge relay system" evidence="3">
    <location>
        <position position="131"/>
    </location>
</feature>
<dbReference type="OrthoDB" id="6428749at2759"/>
<dbReference type="PANTHER" id="PTHR46072">
    <property type="entry name" value="AMIDASE-RELATED-RELATED"/>
    <property type="match status" value="1"/>
</dbReference>
<dbReference type="Proteomes" id="UP000015241">
    <property type="component" value="Unassembled WGS sequence"/>
</dbReference>
<dbReference type="STRING" id="743788.S8FTI5"/>
<evidence type="ECO:0000256" key="2">
    <source>
        <dbReference type="ARBA" id="ARBA00022801"/>
    </source>
</evidence>
<dbReference type="Gene3D" id="3.90.1300.10">
    <property type="entry name" value="Amidase signature (AS) domain"/>
    <property type="match status" value="1"/>
</dbReference>
<evidence type="ECO:0000259" key="5">
    <source>
        <dbReference type="Pfam" id="PF01425"/>
    </source>
</evidence>
<dbReference type="GO" id="GO:0016787">
    <property type="term" value="F:hydrolase activity"/>
    <property type="evidence" value="ECO:0007669"/>
    <property type="project" value="UniProtKB-KW"/>
</dbReference>
<feature type="active site" description="Acyl-ester intermediate" evidence="3">
    <location>
        <position position="230"/>
    </location>
</feature>
<evidence type="ECO:0000256" key="4">
    <source>
        <dbReference type="PIRSR" id="PIRSR001221-2"/>
    </source>
</evidence>
<keyword evidence="7" id="KW-1185">Reference proteome</keyword>
<feature type="binding site" evidence="4">
    <location>
        <position position="180"/>
    </location>
    <ligand>
        <name>substrate</name>
    </ligand>
</feature>
<feature type="domain" description="Amidase" evidence="5">
    <location>
        <begin position="75"/>
        <end position="542"/>
    </location>
</feature>
<evidence type="ECO:0000256" key="1">
    <source>
        <dbReference type="ARBA" id="ARBA00009199"/>
    </source>
</evidence>
<gene>
    <name evidence="6" type="ORF">FOMPIDRAFT_1045800</name>
</gene>
<dbReference type="EMBL" id="KE504126">
    <property type="protein sequence ID" value="EPT04521.1"/>
    <property type="molecule type" value="Genomic_DNA"/>
</dbReference>
<protein>
    <recommendedName>
        <fullName evidence="5">Amidase domain-containing protein</fullName>
    </recommendedName>
</protein>
<dbReference type="InterPro" id="IPR023631">
    <property type="entry name" value="Amidase_dom"/>
</dbReference>
<dbReference type="PIRSF" id="PIRSF001221">
    <property type="entry name" value="Amidase_fungi"/>
    <property type="match status" value="1"/>
</dbReference>
<dbReference type="HOGENOM" id="CLU_009600_9_2_1"/>
<evidence type="ECO:0000313" key="7">
    <source>
        <dbReference type="Proteomes" id="UP000015241"/>
    </source>
</evidence>
<reference evidence="6 7" key="1">
    <citation type="journal article" date="2012" name="Science">
        <title>The Paleozoic origin of enzymatic lignin decomposition reconstructed from 31 fungal genomes.</title>
        <authorList>
            <person name="Floudas D."/>
            <person name="Binder M."/>
            <person name="Riley R."/>
            <person name="Barry K."/>
            <person name="Blanchette R.A."/>
            <person name="Henrissat B."/>
            <person name="Martinez A.T."/>
            <person name="Otillar R."/>
            <person name="Spatafora J.W."/>
            <person name="Yadav J.S."/>
            <person name="Aerts A."/>
            <person name="Benoit I."/>
            <person name="Boyd A."/>
            <person name="Carlson A."/>
            <person name="Copeland A."/>
            <person name="Coutinho P.M."/>
            <person name="de Vries R.P."/>
            <person name="Ferreira P."/>
            <person name="Findley K."/>
            <person name="Foster B."/>
            <person name="Gaskell J."/>
            <person name="Glotzer D."/>
            <person name="Gorecki P."/>
            <person name="Heitman J."/>
            <person name="Hesse C."/>
            <person name="Hori C."/>
            <person name="Igarashi K."/>
            <person name="Jurgens J.A."/>
            <person name="Kallen N."/>
            <person name="Kersten P."/>
            <person name="Kohler A."/>
            <person name="Kuees U."/>
            <person name="Kumar T.K.A."/>
            <person name="Kuo A."/>
            <person name="LaButti K."/>
            <person name="Larrondo L.F."/>
            <person name="Lindquist E."/>
            <person name="Ling A."/>
            <person name="Lombard V."/>
            <person name="Lucas S."/>
            <person name="Lundell T."/>
            <person name="Martin R."/>
            <person name="McLaughlin D.J."/>
            <person name="Morgenstern I."/>
            <person name="Morin E."/>
            <person name="Murat C."/>
            <person name="Nagy L.G."/>
            <person name="Nolan M."/>
            <person name="Ohm R.A."/>
            <person name="Patyshakuliyeva A."/>
            <person name="Rokas A."/>
            <person name="Ruiz-Duenas F.J."/>
            <person name="Sabat G."/>
            <person name="Salamov A."/>
            <person name="Samejima M."/>
            <person name="Schmutz J."/>
            <person name="Slot J.C."/>
            <person name="St John F."/>
            <person name="Stenlid J."/>
            <person name="Sun H."/>
            <person name="Sun S."/>
            <person name="Syed K."/>
            <person name="Tsang A."/>
            <person name="Wiebenga A."/>
            <person name="Young D."/>
            <person name="Pisabarro A."/>
            <person name="Eastwood D.C."/>
            <person name="Martin F."/>
            <person name="Cullen D."/>
            <person name="Grigoriev I.V."/>
            <person name="Hibbett D.S."/>
        </authorList>
    </citation>
    <scope>NUCLEOTIDE SEQUENCE</scope>
    <source>
        <strain evidence="7">FP-58527</strain>
    </source>
</reference>